<dbReference type="InterPro" id="IPR002994">
    <property type="entry name" value="Surf1/Shy1"/>
</dbReference>
<dbReference type="OrthoDB" id="6079986at2"/>
<evidence type="ECO:0000256" key="1">
    <source>
        <dbReference type="ARBA" id="ARBA00004370"/>
    </source>
</evidence>
<comment type="similarity">
    <text evidence="2 6">Belongs to the SURF1 family.</text>
</comment>
<accession>A0A1X6Z1B2</accession>
<reference evidence="7 8" key="1">
    <citation type="submission" date="2017-03" db="EMBL/GenBank/DDBJ databases">
        <authorList>
            <person name="Afonso C.L."/>
            <person name="Miller P.J."/>
            <person name="Scott M.A."/>
            <person name="Spackman E."/>
            <person name="Goraichik I."/>
            <person name="Dimitrov K.M."/>
            <person name="Suarez D.L."/>
            <person name="Swayne D.E."/>
        </authorList>
    </citation>
    <scope>NUCLEOTIDE SEQUENCE [LARGE SCALE GENOMIC DNA]</scope>
    <source>
        <strain evidence="7 8">CECT 7751</strain>
    </source>
</reference>
<proteinExistence type="inferred from homology"/>
<feature type="transmembrane region" description="Helical" evidence="6">
    <location>
        <begin position="227"/>
        <end position="247"/>
    </location>
</feature>
<dbReference type="PANTHER" id="PTHR23427:SF2">
    <property type="entry name" value="SURFEIT LOCUS PROTEIN 1"/>
    <property type="match status" value="1"/>
</dbReference>
<keyword evidence="4 6" id="KW-1133">Transmembrane helix</keyword>
<evidence type="ECO:0000313" key="8">
    <source>
        <dbReference type="Proteomes" id="UP000193963"/>
    </source>
</evidence>
<evidence type="ECO:0000256" key="5">
    <source>
        <dbReference type="ARBA" id="ARBA00023136"/>
    </source>
</evidence>
<dbReference type="GO" id="GO:0005886">
    <property type="term" value="C:plasma membrane"/>
    <property type="evidence" value="ECO:0007669"/>
    <property type="project" value="UniProtKB-SubCell"/>
</dbReference>
<dbReference type="PROSITE" id="PS50895">
    <property type="entry name" value="SURF1"/>
    <property type="match status" value="1"/>
</dbReference>
<feature type="transmembrane region" description="Helical" evidence="6">
    <location>
        <begin position="22"/>
        <end position="43"/>
    </location>
</feature>
<dbReference type="EMBL" id="FWFN01000003">
    <property type="protein sequence ID" value="SLN37801.1"/>
    <property type="molecule type" value="Genomic_DNA"/>
</dbReference>
<keyword evidence="8" id="KW-1185">Reference proteome</keyword>
<name>A0A1X6Z1B2_9RHOB</name>
<dbReference type="CDD" id="cd06662">
    <property type="entry name" value="SURF1"/>
    <property type="match status" value="1"/>
</dbReference>
<dbReference type="Pfam" id="PF02104">
    <property type="entry name" value="SURF1"/>
    <property type="match status" value="1"/>
</dbReference>
<evidence type="ECO:0000313" key="7">
    <source>
        <dbReference type="EMBL" id="SLN37801.1"/>
    </source>
</evidence>
<comment type="subcellular location">
    <subcellularLocation>
        <location evidence="6">Cell membrane</location>
        <topology evidence="6">Multi-pass membrane protein</topology>
    </subcellularLocation>
    <subcellularLocation>
        <location evidence="1">Membrane</location>
    </subcellularLocation>
</comment>
<organism evidence="7 8">
    <name type="scientific">Pseudooceanicola marinus</name>
    <dbReference type="NCBI Taxonomy" id="396013"/>
    <lineage>
        <taxon>Bacteria</taxon>
        <taxon>Pseudomonadati</taxon>
        <taxon>Pseudomonadota</taxon>
        <taxon>Alphaproteobacteria</taxon>
        <taxon>Rhodobacterales</taxon>
        <taxon>Paracoccaceae</taxon>
        <taxon>Pseudooceanicola</taxon>
    </lineage>
</organism>
<dbReference type="AlphaFoldDB" id="A0A1X6Z1B2"/>
<dbReference type="PANTHER" id="PTHR23427">
    <property type="entry name" value="SURFEIT LOCUS PROTEIN"/>
    <property type="match status" value="1"/>
</dbReference>
<evidence type="ECO:0000256" key="4">
    <source>
        <dbReference type="ARBA" id="ARBA00022989"/>
    </source>
</evidence>
<protein>
    <recommendedName>
        <fullName evidence="6">SURF1-like protein</fullName>
    </recommendedName>
</protein>
<evidence type="ECO:0000256" key="3">
    <source>
        <dbReference type="ARBA" id="ARBA00022692"/>
    </source>
</evidence>
<sequence>MTPTPSSSPAPDHDPAPRGLRWPRLIIVTLLAVIGIAGFAWLGTWQIQRLQWKTDLIERVDARVHADPVAAPGPEAWAGITRESDEYTRVTLSGTYDHADTVEVYTPSDYGPGYWVLTPLRRDDGTVVMVNRGVVPEDRALSDDYARPEGPVTVTGLLRISEDEGWLFSQDNDPEAGRWYRRDIGAMTEALGLPRAAPYFVDAEAGTDPEAWPRGGRTVVSFRNSHLSYALTWFALMLLVIGGYVLVLRSELRRR</sequence>
<keyword evidence="6" id="KW-1003">Cell membrane</keyword>
<evidence type="ECO:0000256" key="2">
    <source>
        <dbReference type="ARBA" id="ARBA00007165"/>
    </source>
</evidence>
<dbReference type="RefSeq" id="WP_085887552.1">
    <property type="nucleotide sequence ID" value="NZ_FWFN01000003.1"/>
</dbReference>
<dbReference type="Proteomes" id="UP000193963">
    <property type="component" value="Unassembled WGS sequence"/>
</dbReference>
<keyword evidence="3 6" id="KW-0812">Transmembrane</keyword>
<evidence type="ECO:0000256" key="6">
    <source>
        <dbReference type="RuleBase" id="RU363076"/>
    </source>
</evidence>
<keyword evidence="5 6" id="KW-0472">Membrane</keyword>
<dbReference type="InterPro" id="IPR045214">
    <property type="entry name" value="Surf1/Surf4"/>
</dbReference>
<gene>
    <name evidence="7" type="ORF">PSM7751_01676</name>
</gene>